<comment type="caution">
    <text evidence="3">The sequence shown here is derived from an EMBL/GenBank/DDBJ whole genome shotgun (WGS) entry which is preliminary data.</text>
</comment>
<evidence type="ECO:0008006" key="5">
    <source>
        <dbReference type="Google" id="ProtNLM"/>
    </source>
</evidence>
<accession>A0A366H5B9</accession>
<organism evidence="3 4">
    <name type="scientific">Roseimicrobium gellanilyticum</name>
    <dbReference type="NCBI Taxonomy" id="748857"/>
    <lineage>
        <taxon>Bacteria</taxon>
        <taxon>Pseudomonadati</taxon>
        <taxon>Verrucomicrobiota</taxon>
        <taxon>Verrucomicrobiia</taxon>
        <taxon>Verrucomicrobiales</taxon>
        <taxon>Verrucomicrobiaceae</taxon>
        <taxon>Roseimicrobium</taxon>
    </lineage>
</organism>
<evidence type="ECO:0000313" key="4">
    <source>
        <dbReference type="Proteomes" id="UP000253426"/>
    </source>
</evidence>
<feature type="signal peptide" evidence="2">
    <location>
        <begin position="1"/>
        <end position="36"/>
    </location>
</feature>
<dbReference type="PROSITE" id="PS51257">
    <property type="entry name" value="PROKAR_LIPOPROTEIN"/>
    <property type="match status" value="1"/>
</dbReference>
<gene>
    <name evidence="3" type="ORF">DES53_11657</name>
</gene>
<protein>
    <recommendedName>
        <fullName evidence="5">DUF1579 domain-containing protein</fullName>
    </recommendedName>
</protein>
<feature type="region of interest" description="Disordered" evidence="1">
    <location>
        <begin position="36"/>
        <end position="55"/>
    </location>
</feature>
<dbReference type="EMBL" id="QNRR01000016">
    <property type="protein sequence ID" value="RBP36618.1"/>
    <property type="molecule type" value="Genomic_DNA"/>
</dbReference>
<dbReference type="OrthoDB" id="9917771at2"/>
<keyword evidence="4" id="KW-1185">Reference proteome</keyword>
<evidence type="ECO:0000313" key="3">
    <source>
        <dbReference type="EMBL" id="RBP36618.1"/>
    </source>
</evidence>
<evidence type="ECO:0000256" key="1">
    <source>
        <dbReference type="SAM" id="MobiDB-lite"/>
    </source>
</evidence>
<keyword evidence="2" id="KW-0732">Signal</keyword>
<reference evidence="3 4" key="1">
    <citation type="submission" date="2018-06" db="EMBL/GenBank/DDBJ databases">
        <title>Genomic Encyclopedia of Type Strains, Phase IV (KMG-IV): sequencing the most valuable type-strain genomes for metagenomic binning, comparative biology and taxonomic classification.</title>
        <authorList>
            <person name="Goeker M."/>
        </authorList>
    </citation>
    <scope>NUCLEOTIDE SEQUENCE [LARGE SCALE GENOMIC DNA]</scope>
    <source>
        <strain evidence="3 4">DSM 25532</strain>
    </source>
</reference>
<evidence type="ECO:0000256" key="2">
    <source>
        <dbReference type="SAM" id="SignalP"/>
    </source>
</evidence>
<dbReference type="Proteomes" id="UP000253426">
    <property type="component" value="Unassembled WGS sequence"/>
</dbReference>
<dbReference type="RefSeq" id="WP_113961851.1">
    <property type="nucleotide sequence ID" value="NZ_QNRR01000016.1"/>
</dbReference>
<sequence length="204" mass="21682">MKLSAFTFPSHLPFSSALCTVAVACACASLSTMAGAADGDAPVKTAPSPATPADSDIAKNPILKHLVGEWEAKGELTGQDGNVITIKEEWKGTVVSANTFTIEGKRTINSEESVYKWTITQNPGTGVYEAMHSINNGETQRFEGSFSEPNLSVEWVAQLDGGSTIKLVETFTGEAKDAFDTEVTFTNGKGETTLSGKIENKKVK</sequence>
<feature type="chain" id="PRO_5016926903" description="DUF1579 domain-containing protein" evidence="2">
    <location>
        <begin position="37"/>
        <end position="204"/>
    </location>
</feature>
<proteinExistence type="predicted"/>
<name>A0A366H5B9_9BACT</name>
<dbReference type="AlphaFoldDB" id="A0A366H5B9"/>